<feature type="transmembrane region" description="Helical" evidence="8">
    <location>
        <begin position="303"/>
        <end position="322"/>
    </location>
</feature>
<evidence type="ECO:0000313" key="11">
    <source>
        <dbReference type="Proteomes" id="UP000298545"/>
    </source>
</evidence>
<feature type="transmembrane region" description="Helical" evidence="8">
    <location>
        <begin position="88"/>
        <end position="107"/>
    </location>
</feature>
<keyword evidence="3" id="KW-0813">Transport</keyword>
<dbReference type="Proteomes" id="UP000298545">
    <property type="component" value="Chromosome linear"/>
</dbReference>
<dbReference type="CDD" id="cd06550">
    <property type="entry name" value="TM_ABC_iron-siderophores_like"/>
    <property type="match status" value="2"/>
</dbReference>
<keyword evidence="12" id="KW-1185">Reference proteome</keyword>
<dbReference type="EMBL" id="CP072168">
    <property type="protein sequence ID" value="QYA08983.1"/>
    <property type="molecule type" value="Genomic_DNA"/>
</dbReference>
<feature type="transmembrane region" description="Helical" evidence="8">
    <location>
        <begin position="274"/>
        <end position="297"/>
    </location>
</feature>
<evidence type="ECO:0000256" key="4">
    <source>
        <dbReference type="ARBA" id="ARBA00022475"/>
    </source>
</evidence>
<dbReference type="STRING" id="1367849.GCA_000518585_02475"/>
<evidence type="ECO:0000256" key="7">
    <source>
        <dbReference type="ARBA" id="ARBA00023136"/>
    </source>
</evidence>
<dbReference type="GO" id="GO:0005886">
    <property type="term" value="C:plasma membrane"/>
    <property type="evidence" value="ECO:0007669"/>
    <property type="project" value="UniProtKB-SubCell"/>
</dbReference>
<feature type="transmembrane region" description="Helical" evidence="8">
    <location>
        <begin position="446"/>
        <end position="464"/>
    </location>
</feature>
<proteinExistence type="inferred from homology"/>
<feature type="transmembrane region" description="Helical" evidence="8">
    <location>
        <begin position="517"/>
        <end position="542"/>
    </location>
</feature>
<dbReference type="PANTHER" id="PTHR30472:SF37">
    <property type="entry name" value="FE(3+) DICITRATE TRANSPORT SYSTEM PERMEASE PROTEIN FECD-RELATED"/>
    <property type="match status" value="1"/>
</dbReference>
<evidence type="ECO:0000313" key="9">
    <source>
        <dbReference type="EMBL" id="QCI99439.1"/>
    </source>
</evidence>
<evidence type="ECO:0000256" key="5">
    <source>
        <dbReference type="ARBA" id="ARBA00022692"/>
    </source>
</evidence>
<dbReference type="InterPro" id="IPR000522">
    <property type="entry name" value="ABC_transptr_permease_BtuC"/>
</dbReference>
<dbReference type="NCBIfam" id="NF007866">
    <property type="entry name" value="PRK10577.1-2"/>
    <property type="match status" value="1"/>
</dbReference>
<feature type="transmembrane region" description="Helical" evidence="8">
    <location>
        <begin position="51"/>
        <end position="76"/>
    </location>
</feature>
<feature type="transmembrane region" description="Helical" evidence="8">
    <location>
        <begin position="563"/>
        <end position="590"/>
    </location>
</feature>
<keyword evidence="7 8" id="KW-0472">Membrane</keyword>
<evidence type="ECO:0000256" key="8">
    <source>
        <dbReference type="SAM" id="Phobius"/>
    </source>
</evidence>
<keyword evidence="6 8" id="KW-1133">Transmembrane helix</keyword>
<dbReference type="EMBL" id="CP039692">
    <property type="protein sequence ID" value="QCI99439.1"/>
    <property type="molecule type" value="Genomic_DNA"/>
</dbReference>
<feature type="transmembrane region" description="Helical" evidence="8">
    <location>
        <begin position="602"/>
        <end position="619"/>
    </location>
</feature>
<comment type="subcellular location">
    <subcellularLocation>
        <location evidence="1">Cell membrane</location>
        <topology evidence="1">Multi-pass membrane protein</topology>
    </subcellularLocation>
</comment>
<dbReference type="Gene3D" id="1.10.3470.10">
    <property type="entry name" value="ABC transporter involved in vitamin B12 uptake, BtuC"/>
    <property type="match status" value="2"/>
</dbReference>
<evidence type="ECO:0000256" key="1">
    <source>
        <dbReference type="ARBA" id="ARBA00004651"/>
    </source>
</evidence>
<organism evidence="9 11">
    <name type="scientific">Agrobacterium larrymoorei</name>
    <dbReference type="NCBI Taxonomy" id="160699"/>
    <lineage>
        <taxon>Bacteria</taxon>
        <taxon>Pseudomonadati</taxon>
        <taxon>Pseudomonadota</taxon>
        <taxon>Alphaproteobacteria</taxon>
        <taxon>Hyphomicrobiales</taxon>
        <taxon>Rhizobiaceae</taxon>
        <taxon>Rhizobium/Agrobacterium group</taxon>
        <taxon>Agrobacterium</taxon>
    </lineage>
</organism>
<evidence type="ECO:0000256" key="2">
    <source>
        <dbReference type="ARBA" id="ARBA00007935"/>
    </source>
</evidence>
<keyword evidence="5 8" id="KW-0812">Transmembrane</keyword>
<feature type="transmembrane region" description="Helical" evidence="8">
    <location>
        <begin position="385"/>
        <end position="407"/>
    </location>
</feature>
<feature type="transmembrane region" description="Helical" evidence="8">
    <location>
        <begin position="113"/>
        <end position="135"/>
    </location>
</feature>
<dbReference type="RefSeq" id="WP_027675233.1">
    <property type="nucleotide sequence ID" value="NZ_CP039692.1"/>
</dbReference>
<name>A0A4D7DX86_9HYPH</name>
<feature type="transmembrane region" description="Helical" evidence="8">
    <location>
        <begin position="631"/>
        <end position="652"/>
    </location>
</feature>
<dbReference type="Proteomes" id="UP000826513">
    <property type="component" value="Chromosome 2"/>
</dbReference>
<reference evidence="10 12" key="2">
    <citation type="submission" date="2021-03" db="EMBL/GenBank/DDBJ databases">
        <title>Rapid diversification of plasmids in a genus of pathogenic and nitrogen fixing bacteria.</title>
        <authorList>
            <person name="Weisberg A.J."/>
            <person name="Miller M."/>
            <person name="Ream W."/>
            <person name="Grunwald N.J."/>
            <person name="Chang J.H."/>
        </authorList>
    </citation>
    <scope>NUCLEOTIDE SEQUENCE [LARGE SCALE GENOMIC DNA]</scope>
    <source>
        <strain evidence="10 12">AF3.44</strain>
    </source>
</reference>
<sequence length="655" mass="67404">MTARNLWLFAVLTLIAAFSLFLHAATARLPFSVWPGFPFDLAQMTTDQIILAYGIFPRACVALLAGAMLGLSGALLQQLLRNPVADPSTLGISAGAQLAIVSATLFWPSLLDGYRGMVALGGAAVAAVLVFMLGWRRSFEPVTMIVSGLLIGITAASLSAALTLSQGEYLMSLVTWNGGSLSQQDWSAARSLGWQLVAGLAATALLIRPLIVLGLGDTGAKSLGASLFATRLAVAALAVGLAAFVAAAVGLVSFVGLAAPALARGLGVRRPASVIFAAPLIGALLLWFCDGAVQLLASSMSETFPTGAVTALIGGPLLLWLLPKVKSTEISGSDERGFARRRGYSAIGVITIALMVIAFVALFLGRSPEGWGFLSTSQLSEILPFRWPRLLAASAAGGLLALSGAILQRLTGNPMASPEVLGISGGAGLGFAAALTVYPLAGNLELFGGAGIGSLIVIALVLIFSSRRGLSPEKVLLAGIAISSLGAAVLSALLSVGDQRAWQILAWLSGSGSTATPLSAILLALLSILLLLVGITFTRWLTILPLGLPVSQSLGLPLRVSRVTMVVVAGVATGAASLLVGPLSFVGLMAPHIAHRAGFTTARHHLIASFLFGALLMVLSDLGARTVTFPYELPLGLFAALAGAPYLVWLIGRRT</sequence>
<dbReference type="OrthoDB" id="9811721at2"/>
<dbReference type="GO" id="GO:0033214">
    <property type="term" value="P:siderophore-iron import into cell"/>
    <property type="evidence" value="ECO:0007669"/>
    <property type="project" value="TreeGrafter"/>
</dbReference>
<dbReference type="AlphaFoldDB" id="A0A4D7DX86"/>
<reference evidence="9 11" key="1">
    <citation type="submission" date="2019-04" db="EMBL/GenBank/DDBJ databases">
        <title>Complete genome sequence of Agrobacterium larrymoorei CFBP5473.</title>
        <authorList>
            <person name="Haryono M."/>
            <person name="Chou L."/>
            <person name="Lin Y.-C."/>
            <person name="Lai E.-M."/>
            <person name="Kuo C.-H."/>
        </authorList>
    </citation>
    <scope>NUCLEOTIDE SEQUENCE [LARGE SCALE GENOMIC DNA]</scope>
    <source>
        <strain evidence="9 11">CFBP5473</strain>
    </source>
</reference>
<dbReference type="SUPFAM" id="SSF81345">
    <property type="entry name" value="ABC transporter involved in vitamin B12 uptake, BtuC"/>
    <property type="match status" value="2"/>
</dbReference>
<dbReference type="InterPro" id="IPR037294">
    <property type="entry name" value="ABC_BtuC-like"/>
</dbReference>
<evidence type="ECO:0000256" key="6">
    <source>
        <dbReference type="ARBA" id="ARBA00022989"/>
    </source>
</evidence>
<accession>A0A4D7DX86</accession>
<evidence type="ECO:0000313" key="12">
    <source>
        <dbReference type="Proteomes" id="UP000826513"/>
    </source>
</evidence>
<feature type="transmembrane region" description="Helical" evidence="8">
    <location>
        <begin position="142"/>
        <end position="164"/>
    </location>
</feature>
<dbReference type="KEGG" id="alf:CFBP5473_15635"/>
<dbReference type="Pfam" id="PF01032">
    <property type="entry name" value="FecCD"/>
    <property type="match status" value="2"/>
</dbReference>
<protein>
    <submittedName>
        <fullName evidence="9">Fe(3+)-hydroxamate ABC transporter permease FhuB</fullName>
    </submittedName>
</protein>
<dbReference type="GO" id="GO:0022857">
    <property type="term" value="F:transmembrane transporter activity"/>
    <property type="evidence" value="ECO:0007669"/>
    <property type="project" value="InterPro"/>
</dbReference>
<evidence type="ECO:0000256" key="3">
    <source>
        <dbReference type="ARBA" id="ARBA00022448"/>
    </source>
</evidence>
<feature type="transmembrane region" description="Helical" evidence="8">
    <location>
        <begin position="476"/>
        <end position="497"/>
    </location>
</feature>
<keyword evidence="4" id="KW-1003">Cell membrane</keyword>
<feature type="transmembrane region" description="Helical" evidence="8">
    <location>
        <begin position="343"/>
        <end position="365"/>
    </location>
</feature>
<gene>
    <name evidence="9" type="primary">fhuB</name>
    <name evidence="9" type="ORF">CFBP5473_15635</name>
    <name evidence="10" type="ORF">J5285_16375</name>
</gene>
<feature type="transmembrane region" description="Helical" evidence="8">
    <location>
        <begin position="232"/>
        <end position="262"/>
    </location>
</feature>
<evidence type="ECO:0000313" key="10">
    <source>
        <dbReference type="EMBL" id="QYA08983.1"/>
    </source>
</evidence>
<feature type="transmembrane region" description="Helical" evidence="8">
    <location>
        <begin position="419"/>
        <end position="440"/>
    </location>
</feature>
<comment type="similarity">
    <text evidence="2">Belongs to the binding-protein-dependent transport system permease family. FecCD subfamily.</text>
</comment>
<dbReference type="PANTHER" id="PTHR30472">
    <property type="entry name" value="FERRIC ENTEROBACTIN TRANSPORT SYSTEM PERMEASE PROTEIN"/>
    <property type="match status" value="1"/>
</dbReference>